<sequence length="416" mass="44399">MSASNPFRAKILGNTPSPATHTDKDIFAPASSSQPPSAPAIAPNGHLGKSSIPLEHVDDATSDEDTNPFNPDLSASDSEDDVTGYNSSVTREYDRPRASGSAPHRAPSTDGSSISTDHKMRPATGGVKGDSAQHEIRATSGSPTELGRTTSVSRSKDRKPPPPPKSHHGRRINSEATEQSSPVARSQSGNRLSIHGSSRNVTPGASHPSSVSLPSTADYFSSPTADQRATGSSDSLRRSNSQPKRPPTPPLSRRHSQMRRSQSSRTKPSSRLSMSYDSESNDSSQPPSPSLSSRQLENKRLSMPPLSPGDFQTASPLGDVSNQSPHTDSRPSSLKAGRRMSSYGNVPTGSTGPPPPPPPRRTRDSINRSSDLTSKENEKPSTQPQPSNALDILADLTKLQKEVDDLRGHYERKVGH</sequence>
<gene>
    <name evidence="2" type="ORF">N7515_008519</name>
</gene>
<proteinExistence type="predicted"/>
<comment type="caution">
    <text evidence="2">The sequence shown here is derived from an EMBL/GenBank/DDBJ whole genome shotgun (WGS) entry which is preliminary data.</text>
</comment>
<accession>A0A9W9GNJ5</accession>
<evidence type="ECO:0000313" key="2">
    <source>
        <dbReference type="EMBL" id="KAJ5124694.1"/>
    </source>
</evidence>
<feature type="compositionally biased region" description="Polar residues" evidence="1">
    <location>
        <begin position="310"/>
        <end position="332"/>
    </location>
</feature>
<name>A0A9W9GNJ5_9EURO</name>
<reference evidence="2" key="1">
    <citation type="submission" date="2022-11" db="EMBL/GenBank/DDBJ databases">
        <authorList>
            <person name="Petersen C."/>
        </authorList>
    </citation>
    <scope>NUCLEOTIDE SEQUENCE</scope>
    <source>
        <strain evidence="2">IBT 22155</strain>
    </source>
</reference>
<dbReference type="RefSeq" id="XP_056519093.1">
    <property type="nucleotide sequence ID" value="XM_056669263.1"/>
</dbReference>
<feature type="compositionally biased region" description="Polar residues" evidence="1">
    <location>
        <begin position="174"/>
        <end position="243"/>
    </location>
</feature>
<organism evidence="2 3">
    <name type="scientific">Penicillium bovifimosum</name>
    <dbReference type="NCBI Taxonomy" id="126998"/>
    <lineage>
        <taxon>Eukaryota</taxon>
        <taxon>Fungi</taxon>
        <taxon>Dikarya</taxon>
        <taxon>Ascomycota</taxon>
        <taxon>Pezizomycotina</taxon>
        <taxon>Eurotiomycetes</taxon>
        <taxon>Eurotiomycetidae</taxon>
        <taxon>Eurotiales</taxon>
        <taxon>Aspergillaceae</taxon>
        <taxon>Penicillium</taxon>
    </lineage>
</organism>
<dbReference type="EMBL" id="JAPQKL010000006">
    <property type="protein sequence ID" value="KAJ5124694.1"/>
    <property type="molecule type" value="Genomic_DNA"/>
</dbReference>
<dbReference type="OrthoDB" id="428854at2759"/>
<protein>
    <submittedName>
        <fullName evidence="2">Uncharacterized protein</fullName>
    </submittedName>
</protein>
<dbReference type="AlphaFoldDB" id="A0A9W9GNJ5"/>
<feature type="region of interest" description="Disordered" evidence="1">
    <location>
        <begin position="1"/>
        <end position="389"/>
    </location>
</feature>
<feature type="compositionally biased region" description="Polar residues" evidence="1">
    <location>
        <begin position="139"/>
        <end position="152"/>
    </location>
</feature>
<reference evidence="2" key="2">
    <citation type="journal article" date="2023" name="IMA Fungus">
        <title>Comparative genomic study of the Penicillium genus elucidates a diverse pangenome and 15 lateral gene transfer events.</title>
        <authorList>
            <person name="Petersen C."/>
            <person name="Sorensen T."/>
            <person name="Nielsen M.R."/>
            <person name="Sondergaard T.E."/>
            <person name="Sorensen J.L."/>
            <person name="Fitzpatrick D.A."/>
            <person name="Frisvad J.C."/>
            <person name="Nielsen K.L."/>
        </authorList>
    </citation>
    <scope>NUCLEOTIDE SEQUENCE</scope>
    <source>
        <strain evidence="2">IBT 22155</strain>
    </source>
</reference>
<keyword evidence="3" id="KW-1185">Reference proteome</keyword>
<dbReference type="GeneID" id="81408433"/>
<feature type="compositionally biased region" description="Polar residues" evidence="1">
    <location>
        <begin position="67"/>
        <end position="76"/>
    </location>
</feature>
<dbReference type="Proteomes" id="UP001149079">
    <property type="component" value="Unassembled WGS sequence"/>
</dbReference>
<feature type="compositionally biased region" description="Low complexity" evidence="1">
    <location>
        <begin position="28"/>
        <end position="43"/>
    </location>
</feature>
<feature type="compositionally biased region" description="Low complexity" evidence="1">
    <location>
        <begin position="273"/>
        <end position="293"/>
    </location>
</feature>
<evidence type="ECO:0000313" key="3">
    <source>
        <dbReference type="Proteomes" id="UP001149079"/>
    </source>
</evidence>
<evidence type="ECO:0000256" key="1">
    <source>
        <dbReference type="SAM" id="MobiDB-lite"/>
    </source>
</evidence>